<dbReference type="SUPFAM" id="SSF47095">
    <property type="entry name" value="HMG-box"/>
    <property type="match status" value="1"/>
</dbReference>
<dbReference type="Ensembl" id="ENSMMOT00000008170.1">
    <property type="protein sequence ID" value="ENSMMOP00000008021.1"/>
    <property type="gene ID" value="ENSMMOG00000006216.1"/>
</dbReference>
<reference evidence="16" key="2">
    <citation type="submission" date="2025-09" db="UniProtKB">
        <authorList>
            <consortium name="Ensembl"/>
        </authorList>
    </citation>
    <scope>IDENTIFICATION</scope>
</reference>
<dbReference type="GO" id="GO:0000977">
    <property type="term" value="F:RNA polymerase II transcription regulatory region sequence-specific DNA binding"/>
    <property type="evidence" value="ECO:0007669"/>
    <property type="project" value="TreeGrafter"/>
</dbReference>
<evidence type="ECO:0000256" key="3">
    <source>
        <dbReference type="ARBA" id="ARBA00022553"/>
    </source>
</evidence>
<feature type="region of interest" description="Disordered" evidence="14">
    <location>
        <begin position="361"/>
        <end position="391"/>
    </location>
</feature>
<feature type="compositionally biased region" description="Polar residues" evidence="14">
    <location>
        <begin position="170"/>
        <end position="186"/>
    </location>
</feature>
<evidence type="ECO:0000256" key="4">
    <source>
        <dbReference type="ARBA" id="ARBA00022843"/>
    </source>
</evidence>
<evidence type="ECO:0000313" key="16">
    <source>
        <dbReference type="Ensembl" id="ENSMMOP00000008021.1"/>
    </source>
</evidence>
<dbReference type="CDD" id="cd21989">
    <property type="entry name" value="HMG-box_HBP2"/>
    <property type="match status" value="1"/>
</dbReference>
<dbReference type="InterPro" id="IPR049523">
    <property type="entry name" value="BBX_HMG-box"/>
</dbReference>
<evidence type="ECO:0000259" key="15">
    <source>
        <dbReference type="PROSITE" id="PS50118"/>
    </source>
</evidence>
<evidence type="ECO:0000256" key="5">
    <source>
        <dbReference type="ARBA" id="ARBA00023015"/>
    </source>
</evidence>
<keyword evidence="4" id="KW-0832">Ubl conjugation</keyword>
<dbReference type="PANTHER" id="PTHR13059">
    <property type="entry name" value="HMG-BOX TRANSCRIPTION FACTOR BBX"/>
    <property type="match status" value="1"/>
</dbReference>
<evidence type="ECO:0000256" key="1">
    <source>
        <dbReference type="ARBA" id="ARBA00004123"/>
    </source>
</evidence>
<keyword evidence="6 13" id="KW-0238">DNA-binding</keyword>
<dbReference type="AlphaFoldDB" id="A0A3Q3VXU7"/>
<dbReference type="Pfam" id="PF00505">
    <property type="entry name" value="HMG_box"/>
    <property type="match status" value="1"/>
</dbReference>
<dbReference type="InterPro" id="IPR052412">
    <property type="entry name" value="CC-Dev_Transcription_Reg"/>
</dbReference>
<evidence type="ECO:0000256" key="6">
    <source>
        <dbReference type="ARBA" id="ARBA00023125"/>
    </source>
</evidence>
<dbReference type="InterPro" id="IPR019102">
    <property type="entry name" value="TF_HMG_box_BBX_DUF2028"/>
</dbReference>
<evidence type="ECO:0000256" key="2">
    <source>
        <dbReference type="ARBA" id="ARBA00022499"/>
    </source>
</evidence>
<evidence type="ECO:0000313" key="17">
    <source>
        <dbReference type="Proteomes" id="UP000261620"/>
    </source>
</evidence>
<evidence type="ECO:0000256" key="8">
    <source>
        <dbReference type="ARBA" id="ARBA00023242"/>
    </source>
</evidence>
<evidence type="ECO:0000256" key="10">
    <source>
        <dbReference type="ARBA" id="ARBA00073049"/>
    </source>
</evidence>
<evidence type="ECO:0000256" key="7">
    <source>
        <dbReference type="ARBA" id="ARBA00023163"/>
    </source>
</evidence>
<dbReference type="PROSITE" id="PS50118">
    <property type="entry name" value="HMG_BOX_2"/>
    <property type="match status" value="1"/>
</dbReference>
<dbReference type="PANTHER" id="PTHR13059:SF10">
    <property type="entry name" value="HMG BOX TRANSCRIPTION FACTOR BBX"/>
    <property type="match status" value="1"/>
</dbReference>
<feature type="region of interest" description="Disordered" evidence="14">
    <location>
        <begin position="689"/>
        <end position="708"/>
    </location>
</feature>
<evidence type="ECO:0000256" key="9">
    <source>
        <dbReference type="ARBA" id="ARBA00056859"/>
    </source>
</evidence>
<evidence type="ECO:0000256" key="11">
    <source>
        <dbReference type="ARBA" id="ARBA00082639"/>
    </source>
</evidence>
<comment type="subcellular location">
    <subcellularLocation>
        <location evidence="1">Nucleus</location>
    </subcellularLocation>
</comment>
<dbReference type="FunFam" id="1.10.30.10:FF:000014">
    <property type="entry name" value="HMG box transcription factor BBX"/>
    <property type="match status" value="1"/>
</dbReference>
<dbReference type="Gene3D" id="1.10.30.10">
    <property type="entry name" value="High mobility group box domain"/>
    <property type="match status" value="1"/>
</dbReference>
<keyword evidence="8 13" id="KW-0539">Nucleus</keyword>
<reference evidence="16" key="1">
    <citation type="submission" date="2025-08" db="UniProtKB">
        <authorList>
            <consortium name="Ensembl"/>
        </authorList>
    </citation>
    <scope>IDENTIFICATION</scope>
</reference>
<protein>
    <recommendedName>
        <fullName evidence="10">HMG box transcription factor BBX</fullName>
    </recommendedName>
    <alternativeName>
        <fullName evidence="12">Bobby sox homolog</fullName>
    </alternativeName>
    <alternativeName>
        <fullName evidence="11">HMG box-containing protein 2</fullName>
    </alternativeName>
</protein>
<feature type="region of interest" description="Disordered" evidence="14">
    <location>
        <begin position="524"/>
        <end position="567"/>
    </location>
</feature>
<name>A0A3Q3VXU7_MOLML</name>
<evidence type="ECO:0000256" key="13">
    <source>
        <dbReference type="PROSITE-ProRule" id="PRU00267"/>
    </source>
</evidence>
<organism evidence="16 17">
    <name type="scientific">Mola mola</name>
    <name type="common">Ocean sunfish</name>
    <name type="synonym">Tetraodon mola</name>
    <dbReference type="NCBI Taxonomy" id="94237"/>
    <lineage>
        <taxon>Eukaryota</taxon>
        <taxon>Metazoa</taxon>
        <taxon>Chordata</taxon>
        <taxon>Craniata</taxon>
        <taxon>Vertebrata</taxon>
        <taxon>Euteleostomi</taxon>
        <taxon>Actinopterygii</taxon>
        <taxon>Neopterygii</taxon>
        <taxon>Teleostei</taxon>
        <taxon>Neoteleostei</taxon>
        <taxon>Acanthomorphata</taxon>
        <taxon>Eupercaria</taxon>
        <taxon>Tetraodontiformes</taxon>
        <taxon>Molidae</taxon>
        <taxon>Mola</taxon>
    </lineage>
</organism>
<feature type="domain" description="HMG box" evidence="15">
    <location>
        <begin position="77"/>
        <end position="133"/>
    </location>
</feature>
<evidence type="ECO:0000256" key="14">
    <source>
        <dbReference type="SAM" id="MobiDB-lite"/>
    </source>
</evidence>
<feature type="compositionally biased region" description="Basic and acidic residues" evidence="14">
    <location>
        <begin position="556"/>
        <end position="567"/>
    </location>
</feature>
<dbReference type="SMART" id="SM00398">
    <property type="entry name" value="HMG"/>
    <property type="match status" value="1"/>
</dbReference>
<dbReference type="Pfam" id="PF09667">
    <property type="entry name" value="DUF2028"/>
    <property type="match status" value="2"/>
</dbReference>
<keyword evidence="17" id="KW-1185">Reference proteome</keyword>
<feature type="compositionally biased region" description="Basic and acidic residues" evidence="14">
    <location>
        <begin position="466"/>
        <end position="476"/>
    </location>
</feature>
<dbReference type="GO" id="GO:0005634">
    <property type="term" value="C:nucleus"/>
    <property type="evidence" value="ECO:0007669"/>
    <property type="project" value="UniProtKB-SubCell"/>
</dbReference>
<dbReference type="Proteomes" id="UP000261620">
    <property type="component" value="Unplaced"/>
</dbReference>
<feature type="compositionally biased region" description="Acidic residues" evidence="14">
    <location>
        <begin position="39"/>
        <end position="52"/>
    </location>
</feature>
<proteinExistence type="predicted"/>
<keyword evidence="7" id="KW-0804">Transcription</keyword>
<dbReference type="InterPro" id="IPR009071">
    <property type="entry name" value="HMG_box_dom"/>
</dbReference>
<keyword evidence="5" id="KW-0805">Transcription regulation</keyword>
<evidence type="ECO:0000256" key="12">
    <source>
        <dbReference type="ARBA" id="ARBA00082897"/>
    </source>
</evidence>
<feature type="region of interest" description="Disordered" evidence="14">
    <location>
        <begin position="466"/>
        <end position="492"/>
    </location>
</feature>
<feature type="compositionally biased region" description="Polar residues" evidence="14">
    <location>
        <begin position="480"/>
        <end position="489"/>
    </location>
</feature>
<feature type="DNA-binding region" description="HMG box" evidence="13">
    <location>
        <begin position="77"/>
        <end position="133"/>
    </location>
</feature>
<dbReference type="InterPro" id="IPR036910">
    <property type="entry name" value="HMG_box_dom_sf"/>
</dbReference>
<accession>A0A3Q3VXU7</accession>
<comment type="function">
    <text evidence="9">Transcription factor that is necessary for cell cycle progression from G1 to S phase.</text>
</comment>
<keyword evidence="3" id="KW-0597">Phosphoprotein</keyword>
<keyword evidence="2" id="KW-1017">Isopeptide bond</keyword>
<feature type="region of interest" description="Disordered" evidence="14">
    <location>
        <begin position="586"/>
        <end position="652"/>
    </location>
</feature>
<feature type="compositionally biased region" description="Polar residues" evidence="14">
    <location>
        <begin position="534"/>
        <end position="545"/>
    </location>
</feature>
<feature type="region of interest" description="Disordered" evidence="14">
    <location>
        <begin position="36"/>
        <end position="77"/>
    </location>
</feature>
<dbReference type="GO" id="GO:0000981">
    <property type="term" value="F:DNA-binding transcription factor activity, RNA polymerase II-specific"/>
    <property type="evidence" value="ECO:0007669"/>
    <property type="project" value="TreeGrafter"/>
</dbReference>
<dbReference type="STRING" id="94237.ENSMMOP00000008021"/>
<feature type="region of interest" description="Disordered" evidence="14">
    <location>
        <begin position="153"/>
        <end position="190"/>
    </location>
</feature>
<sequence>MKGGGRGKELPVAGEITGKRPKRKCLQWHPLLSKKAMDFSEEEEEEDEEDLDKEQGSQVQCGRTTEEVEEDSNEQRARRPMNAFLLFCKRHRSLVRQEHPRLDNRGATKILADWWAMLEPKEKQKYTDMAKEDAFMKANPGYRWCPTASKPVKNPSCQPISNPRKKVWSFPSNSAKDSTTAKNVPNTEGMPQLNFAMAPTKMGGLSMLLLAGEHALTNRETPEGKPCGQSALFQLAEMCLASEAGKMDTVQSHPEDSSTKASLQQDIIKLEIKEETADTDISPSSTPTSAYLPLLSSVTSTSTDAIVNAYVKNKSKKKEMTKSQNKGEMPCSAKKIIKKCNHAELNTDSVFSTIEAVAKGAWKDSEDKPKKKFQSSPNGLNSAVPKNKTKPKIKTVVKEKEEVLGMEEDSRLCEQYNSSEVEMKEEMTVVSPKTELEEPTIGSPNLQGIMGKHHHSPWSPLLSKLKKEDKNKDRPYKGTCESNTENCGSRKSERRCKGALYKTLVSEGMLTSLRANIDRKRGAFRASDHDASWNDDSWTVSQMGLNNPKKLKKSKSKDESSQLGKLEEEFERKFNSLPQYSPMTFDKKGFAVTKRKKSDSSTVQEEASKAGKPSPSQKKTSFHKIVRKHKHKKEKPGAVDKVGSQKRKARKTKITHLVRTVDGNVSPVEEKNRDLNQELEKKPLLQQNLCNDKGCYSNPGEEPERSTVPQELPAFFSLAALAEVAAMENVH</sequence>
<feature type="compositionally biased region" description="Basic residues" evidence="14">
    <location>
        <begin position="620"/>
        <end position="634"/>
    </location>
</feature>